<dbReference type="AlphaFoldDB" id="A0AAX3WHC5"/>
<proteinExistence type="predicted"/>
<evidence type="ECO:0000313" key="2">
    <source>
        <dbReference type="EMBL" id="WHQ70977.1"/>
    </source>
</evidence>
<protein>
    <submittedName>
        <fullName evidence="2">Uncharacterized protein</fullName>
    </submittedName>
</protein>
<organism evidence="2 3">
    <name type="scientific">Methylorubrum extorquens</name>
    <name type="common">Methylobacterium dichloromethanicum</name>
    <name type="synonym">Methylobacterium extorquens</name>
    <dbReference type="NCBI Taxonomy" id="408"/>
    <lineage>
        <taxon>Bacteria</taxon>
        <taxon>Pseudomonadati</taxon>
        <taxon>Pseudomonadota</taxon>
        <taxon>Alphaproteobacteria</taxon>
        <taxon>Hyphomicrobiales</taxon>
        <taxon>Methylobacteriaceae</taxon>
        <taxon>Methylorubrum</taxon>
    </lineage>
</organism>
<accession>A0AAX3WHC5</accession>
<dbReference type="EMBL" id="CP073633">
    <property type="protein sequence ID" value="WHQ70977.1"/>
    <property type="molecule type" value="Genomic_DNA"/>
</dbReference>
<feature type="region of interest" description="Disordered" evidence="1">
    <location>
        <begin position="1"/>
        <end position="21"/>
    </location>
</feature>
<dbReference type="RefSeq" id="WP_003598411.1">
    <property type="nucleotide sequence ID" value="NZ_BJVP01000005.1"/>
</dbReference>
<dbReference type="Proteomes" id="UP001223720">
    <property type="component" value="Chromosome"/>
</dbReference>
<dbReference type="GeneID" id="72988372"/>
<feature type="compositionally biased region" description="Basic and acidic residues" evidence="1">
    <location>
        <begin position="9"/>
        <end position="21"/>
    </location>
</feature>
<name>A0AAX3WHC5_METEX</name>
<reference evidence="2" key="1">
    <citation type="journal article" date="2022" name="Biotechnol. Bioprocess Eng.">
        <title>Pan-genome Analysis Reveals Comparative Genomic Features of Central Metabolic Pathways in Methylorubrum extorquens.</title>
        <authorList>
            <person name="Lee G.M."/>
            <person name="Scott-Nevros Z.K."/>
            <person name="Lee S.-M."/>
            <person name="Kim D."/>
        </authorList>
    </citation>
    <scope>NUCLEOTIDE SEQUENCE</scope>
    <source>
        <strain evidence="2">ATCC 55366</strain>
    </source>
</reference>
<evidence type="ECO:0000313" key="3">
    <source>
        <dbReference type="Proteomes" id="UP001223720"/>
    </source>
</evidence>
<gene>
    <name evidence="2" type="ORF">KEC54_05080</name>
</gene>
<sequence>MDQPPAVEEGPKRRPPASDEEWRRLRLRRKCKTLARSLEAVHASRPDVQHFGFRGLSNLPAYSEHEHEGLVHAMMHGRGRSLTILTATSRVFKKPDLGQRLFDIKRAAKEREQRVIPATLRGLVNELRRLCEGRSPALPVSVGSRPLRR</sequence>
<evidence type="ECO:0000256" key="1">
    <source>
        <dbReference type="SAM" id="MobiDB-lite"/>
    </source>
</evidence>